<evidence type="ECO:0000259" key="9">
    <source>
        <dbReference type="PROSITE" id="PS50011"/>
    </source>
</evidence>
<dbReference type="PROSITE" id="PS00108">
    <property type="entry name" value="PROTEIN_KINASE_ST"/>
    <property type="match status" value="1"/>
</dbReference>
<feature type="coiled-coil region" evidence="6">
    <location>
        <begin position="426"/>
        <end position="460"/>
    </location>
</feature>
<keyword evidence="6" id="KW-0175">Coiled coil</keyword>
<feature type="binding site" evidence="5">
    <location>
        <position position="112"/>
    </location>
    <ligand>
        <name>ATP</name>
        <dbReference type="ChEBI" id="CHEBI:30616"/>
    </ligand>
</feature>
<dbReference type="InterPro" id="IPR008271">
    <property type="entry name" value="Ser/Thr_kinase_AS"/>
</dbReference>
<evidence type="ECO:0000256" key="5">
    <source>
        <dbReference type="PROSITE-ProRule" id="PRU10141"/>
    </source>
</evidence>
<keyword evidence="2 5" id="KW-0547">Nucleotide-binding</keyword>
<dbReference type="RefSeq" id="WP_338686611.1">
    <property type="nucleotide sequence ID" value="NZ_AP024702.1"/>
</dbReference>
<dbReference type="EMBL" id="AP024702">
    <property type="protein sequence ID" value="BCX49828.1"/>
    <property type="molecule type" value="Genomic_DNA"/>
</dbReference>
<dbReference type="InterPro" id="IPR017441">
    <property type="entry name" value="Protein_kinase_ATP_BS"/>
</dbReference>
<accession>A0ABM7RHH1</accession>
<proteinExistence type="predicted"/>
<keyword evidence="4 5" id="KW-0067">ATP-binding</keyword>
<evidence type="ECO:0000313" key="10">
    <source>
        <dbReference type="EMBL" id="BCX49828.1"/>
    </source>
</evidence>
<evidence type="ECO:0000256" key="3">
    <source>
        <dbReference type="ARBA" id="ARBA00022777"/>
    </source>
</evidence>
<protein>
    <recommendedName>
        <fullName evidence="9">Protein kinase domain-containing protein</fullName>
    </recommendedName>
</protein>
<evidence type="ECO:0000256" key="8">
    <source>
        <dbReference type="SAM" id="Phobius"/>
    </source>
</evidence>
<keyword evidence="11" id="KW-1185">Reference proteome</keyword>
<evidence type="ECO:0000313" key="11">
    <source>
        <dbReference type="Proteomes" id="UP001374893"/>
    </source>
</evidence>
<dbReference type="PANTHER" id="PTHR43289:SF6">
    <property type="entry name" value="SERINE_THREONINE-PROTEIN KINASE NEKL-3"/>
    <property type="match status" value="1"/>
</dbReference>
<dbReference type="InterPro" id="IPR011009">
    <property type="entry name" value="Kinase-like_dom_sf"/>
</dbReference>
<evidence type="ECO:0000256" key="2">
    <source>
        <dbReference type="ARBA" id="ARBA00022741"/>
    </source>
</evidence>
<name>A0ABM7RHH1_9BACT</name>
<keyword evidence="8" id="KW-0472">Membrane</keyword>
<dbReference type="PANTHER" id="PTHR43289">
    <property type="entry name" value="MITOGEN-ACTIVATED PROTEIN KINASE KINASE KINASE 20-RELATED"/>
    <property type="match status" value="1"/>
</dbReference>
<organism evidence="10 11">
    <name type="scientific">Haloferula helveola</name>
    <dbReference type="NCBI Taxonomy" id="490095"/>
    <lineage>
        <taxon>Bacteria</taxon>
        <taxon>Pseudomonadati</taxon>
        <taxon>Verrucomicrobiota</taxon>
        <taxon>Verrucomicrobiia</taxon>
        <taxon>Verrucomicrobiales</taxon>
        <taxon>Verrucomicrobiaceae</taxon>
        <taxon>Haloferula</taxon>
    </lineage>
</organism>
<dbReference type="SUPFAM" id="SSF56112">
    <property type="entry name" value="Protein kinase-like (PK-like)"/>
    <property type="match status" value="1"/>
</dbReference>
<dbReference type="CDD" id="cd14014">
    <property type="entry name" value="STKc_PknB_like"/>
    <property type="match status" value="1"/>
</dbReference>
<evidence type="ECO:0000256" key="4">
    <source>
        <dbReference type="ARBA" id="ARBA00022840"/>
    </source>
</evidence>
<dbReference type="SMART" id="SM00220">
    <property type="entry name" value="S_TKc"/>
    <property type="match status" value="1"/>
</dbReference>
<dbReference type="InterPro" id="IPR000719">
    <property type="entry name" value="Prot_kinase_dom"/>
</dbReference>
<gene>
    <name evidence="10" type="ORF">HAHE_37360</name>
</gene>
<dbReference type="Pfam" id="PF00069">
    <property type="entry name" value="Pkinase"/>
    <property type="match status" value="1"/>
</dbReference>
<evidence type="ECO:0000256" key="6">
    <source>
        <dbReference type="SAM" id="Coils"/>
    </source>
</evidence>
<evidence type="ECO:0000256" key="7">
    <source>
        <dbReference type="SAM" id="MobiDB-lite"/>
    </source>
</evidence>
<keyword evidence="8" id="KW-1133">Transmembrane helix</keyword>
<feature type="transmembrane region" description="Helical" evidence="8">
    <location>
        <begin position="404"/>
        <end position="428"/>
    </location>
</feature>
<dbReference type="PROSITE" id="PS00107">
    <property type="entry name" value="PROTEIN_KINASE_ATP"/>
    <property type="match status" value="1"/>
</dbReference>
<evidence type="ECO:0000256" key="1">
    <source>
        <dbReference type="ARBA" id="ARBA00022679"/>
    </source>
</evidence>
<keyword evidence="8" id="KW-0812">Transmembrane</keyword>
<dbReference type="Gene3D" id="3.30.200.20">
    <property type="entry name" value="Phosphorylase Kinase, domain 1"/>
    <property type="match status" value="1"/>
</dbReference>
<keyword evidence="1" id="KW-0808">Transferase</keyword>
<feature type="region of interest" description="Disordered" evidence="7">
    <location>
        <begin position="54"/>
        <end position="75"/>
    </location>
</feature>
<reference evidence="10 11" key="1">
    <citation type="submission" date="2021-06" db="EMBL/GenBank/DDBJ databases">
        <title>Complete genome of Haloferula helveola possessing various polysaccharide degrading enzymes.</title>
        <authorList>
            <person name="Takami H."/>
            <person name="Huang C."/>
            <person name="Hamasaki K."/>
        </authorList>
    </citation>
    <scope>NUCLEOTIDE SEQUENCE [LARGE SCALE GENOMIC DNA]</scope>
    <source>
        <strain evidence="10 11">CN-1</strain>
    </source>
</reference>
<sequence length="736" mass="82376">MDRAYEKALFLAVSGLEDEADIQALLDGACKDDPAMRERIESLFKIQTEAESYFDAKPEEKKPSTPEKSDDSEELDTRIGRYRIIDRVGDGGFGVVYFAEQTEPVRRKVALKIVRPGIDTEHIISRFEMERQTLALMDHPNIARVLDAGSTASGRPFFVMQLVDGTWITKFCDENRIGLTERIRMFIAVCKAIQHAHQKGIIHCDIKPSNILITMLDGAATPKVIDFGIAKAMEGEFANQPTPSAFLSIGTPAYMSLEQVDGRGLDIDSRSDIYSLGVVLYELLTGSTPRDPKRFEPFDRDKLGRMLRRESVLSPSESLKALPPEALEEISTTRRIEPAKLLKTLRGDLDAIVMKAMQVNRQDRYATANELAAELSRYLNHEPITASKGNRGYRLRKLVQRNKVVFAVGTVAVVALAGGFGVSTWLFFAEAEAKKEQERLTEASNRARALEAELRKRAEAGEAVSQAAVWIRDNRLEEANALVEDIELSNVPNSLEAADTFRAVGEWLLPQGRLEEAAKRFAAVAQSLSTVDKSNSESISIHFVAASAALVAAGDLEHYEELRQMAATRFSDATHPFTVDEILKTCLIIPPDPDLLERLNPMLKLLDSNLPWSREDLQQEVMEAWQMLSLTLGAYRNGEFALAESWARRGLQHPNISHSRDASLRAVLAMALYRSGREKEGYAELSSARRAVDEHFEGDYIHWTEEGGYWFDWYNARILCEEAEKLMGDDPESTDS</sequence>
<dbReference type="Proteomes" id="UP001374893">
    <property type="component" value="Chromosome"/>
</dbReference>
<keyword evidence="3" id="KW-0418">Kinase</keyword>
<feature type="domain" description="Protein kinase" evidence="9">
    <location>
        <begin position="82"/>
        <end position="379"/>
    </location>
</feature>
<dbReference type="Gene3D" id="1.10.510.10">
    <property type="entry name" value="Transferase(Phosphotransferase) domain 1"/>
    <property type="match status" value="1"/>
</dbReference>
<dbReference type="PROSITE" id="PS50011">
    <property type="entry name" value="PROTEIN_KINASE_DOM"/>
    <property type="match status" value="1"/>
</dbReference>